<evidence type="ECO:0000313" key="6">
    <source>
        <dbReference type="Proteomes" id="UP000215002"/>
    </source>
</evidence>
<proteinExistence type="predicted"/>
<dbReference type="SMART" id="SM00347">
    <property type="entry name" value="HTH_MARR"/>
    <property type="match status" value="1"/>
</dbReference>
<reference evidence="5 6" key="1">
    <citation type="submission" date="2017-08" db="EMBL/GenBank/DDBJ databases">
        <title>Complete genome sequence of Mucilaginibacter sp. strain BJC16-A31.</title>
        <authorList>
            <consortium name="Henan University of Science and Technology"/>
            <person name="You X."/>
        </authorList>
    </citation>
    <scope>NUCLEOTIDE SEQUENCE [LARGE SCALE GENOMIC DNA]</scope>
    <source>
        <strain evidence="5 6">BJC16-A31</strain>
    </source>
</reference>
<evidence type="ECO:0000259" key="4">
    <source>
        <dbReference type="PROSITE" id="PS50995"/>
    </source>
</evidence>
<dbReference type="AlphaFoldDB" id="A0A223P1F3"/>
<dbReference type="PRINTS" id="PR00598">
    <property type="entry name" value="HTHMARR"/>
</dbReference>
<dbReference type="InterPro" id="IPR023187">
    <property type="entry name" value="Tscrpt_reg_MarR-type_CS"/>
</dbReference>
<dbReference type="KEGG" id="muc:MuYL_4057"/>
<dbReference type="PROSITE" id="PS50995">
    <property type="entry name" value="HTH_MARR_2"/>
    <property type="match status" value="1"/>
</dbReference>
<dbReference type="EMBL" id="CP022743">
    <property type="protein sequence ID" value="ASU35942.1"/>
    <property type="molecule type" value="Genomic_DNA"/>
</dbReference>
<dbReference type="InterPro" id="IPR036390">
    <property type="entry name" value="WH_DNA-bd_sf"/>
</dbReference>
<dbReference type="Gene3D" id="1.10.10.10">
    <property type="entry name" value="Winged helix-like DNA-binding domain superfamily/Winged helix DNA-binding domain"/>
    <property type="match status" value="1"/>
</dbReference>
<dbReference type="Pfam" id="PF01047">
    <property type="entry name" value="MarR"/>
    <property type="match status" value="1"/>
</dbReference>
<protein>
    <submittedName>
        <fullName evidence="5">MarR family transcriptional regulator</fullName>
    </submittedName>
</protein>
<evidence type="ECO:0000256" key="2">
    <source>
        <dbReference type="ARBA" id="ARBA00023125"/>
    </source>
</evidence>
<dbReference type="PROSITE" id="PS01117">
    <property type="entry name" value="HTH_MARR_1"/>
    <property type="match status" value="1"/>
</dbReference>
<evidence type="ECO:0000313" key="5">
    <source>
        <dbReference type="EMBL" id="ASU35942.1"/>
    </source>
</evidence>
<name>A0A223P1F3_9SPHI</name>
<gene>
    <name evidence="5" type="ORF">MuYL_4057</name>
</gene>
<feature type="domain" description="HTH marR-type" evidence="4">
    <location>
        <begin position="17"/>
        <end position="149"/>
    </location>
</feature>
<keyword evidence="3" id="KW-0804">Transcription</keyword>
<dbReference type="Proteomes" id="UP000215002">
    <property type="component" value="Chromosome"/>
</dbReference>
<keyword evidence="2" id="KW-0238">DNA-binding</keyword>
<organism evidence="5 6">
    <name type="scientific">Mucilaginibacter xinganensis</name>
    <dbReference type="NCBI Taxonomy" id="1234841"/>
    <lineage>
        <taxon>Bacteria</taxon>
        <taxon>Pseudomonadati</taxon>
        <taxon>Bacteroidota</taxon>
        <taxon>Sphingobacteriia</taxon>
        <taxon>Sphingobacteriales</taxon>
        <taxon>Sphingobacteriaceae</taxon>
        <taxon>Mucilaginibacter</taxon>
    </lineage>
</organism>
<evidence type="ECO:0000256" key="1">
    <source>
        <dbReference type="ARBA" id="ARBA00023015"/>
    </source>
</evidence>
<dbReference type="PANTHER" id="PTHR42756:SF1">
    <property type="entry name" value="TRANSCRIPTIONAL REPRESSOR OF EMRAB OPERON"/>
    <property type="match status" value="1"/>
</dbReference>
<dbReference type="SUPFAM" id="SSF46785">
    <property type="entry name" value="Winged helix' DNA-binding domain"/>
    <property type="match status" value="1"/>
</dbReference>
<dbReference type="PANTHER" id="PTHR42756">
    <property type="entry name" value="TRANSCRIPTIONAL REGULATOR, MARR"/>
    <property type="match status" value="1"/>
</dbReference>
<keyword evidence="1" id="KW-0805">Transcription regulation</keyword>
<sequence>MYHGLMTQTMSNQIKHQETIDYFLKIVWQTVANRYNQVVTEFGITQSIGYLLINIDEKEGTTVSQVAALLGLKSTSLSRMLAQLEKSGLIYRESNEGDKRSVKIYLTPLGKEKRHQARVIGKKFNNYLNDHISENDREYLIKMLKKVNQLTLNFKPDE</sequence>
<accession>A0A223P1F3</accession>
<dbReference type="InterPro" id="IPR000835">
    <property type="entry name" value="HTH_MarR-typ"/>
</dbReference>
<dbReference type="GO" id="GO:0003677">
    <property type="term" value="F:DNA binding"/>
    <property type="evidence" value="ECO:0007669"/>
    <property type="project" value="UniProtKB-KW"/>
</dbReference>
<dbReference type="InterPro" id="IPR036388">
    <property type="entry name" value="WH-like_DNA-bd_sf"/>
</dbReference>
<keyword evidence="6" id="KW-1185">Reference proteome</keyword>
<evidence type="ECO:0000256" key="3">
    <source>
        <dbReference type="ARBA" id="ARBA00023163"/>
    </source>
</evidence>
<dbReference type="GO" id="GO:0003700">
    <property type="term" value="F:DNA-binding transcription factor activity"/>
    <property type="evidence" value="ECO:0007669"/>
    <property type="project" value="InterPro"/>
</dbReference>